<protein>
    <submittedName>
        <fullName evidence="1">Uncharacterized protein</fullName>
    </submittedName>
</protein>
<sequence length="258" mass="28529">MHATPRLTRTDEEVRQEATTAVQDNNHRHGSNVSGNQASVDEAVSVESTSSTTPAEPSPADKTSSSTEVASVTALARLTTLARPWSVTETKSSPSLSLSQQEEGTVVVSIQKTFHFDTFEDAFMFMTRIAFYASQINHHPRMFNFWNRVRLTLSSYDNVRKLRIVSGMDVEMATFAEKVCSSLLDRRKSDQEASVGSGSNKKEDRGNGSGSKLSDILAEELNRRGSDSYTMVHTDKGTGSEKRKAMLKALRDINKKNE</sequence>
<reference evidence="2" key="1">
    <citation type="journal article" date="2024" name="Front. Bioeng. Biotechnol.">
        <title>Genome-scale model development and genomic sequencing of the oleaginous clade Lipomyces.</title>
        <authorList>
            <person name="Czajka J.J."/>
            <person name="Han Y."/>
            <person name="Kim J."/>
            <person name="Mondo S.J."/>
            <person name="Hofstad B.A."/>
            <person name="Robles A."/>
            <person name="Haridas S."/>
            <person name="Riley R."/>
            <person name="LaButti K."/>
            <person name="Pangilinan J."/>
            <person name="Andreopoulos W."/>
            <person name="Lipzen A."/>
            <person name="Yan J."/>
            <person name="Wang M."/>
            <person name="Ng V."/>
            <person name="Grigoriev I.V."/>
            <person name="Spatafora J.W."/>
            <person name="Magnuson J.K."/>
            <person name="Baker S.E."/>
            <person name="Pomraning K.R."/>
        </authorList>
    </citation>
    <scope>NUCLEOTIDE SEQUENCE [LARGE SCALE GENOMIC DNA]</scope>
    <source>
        <strain evidence="2">CBS 7786</strain>
    </source>
</reference>
<dbReference type="Proteomes" id="UP001433508">
    <property type="component" value="Unassembled WGS sequence"/>
</dbReference>
<organism evidence="1 2">
    <name type="scientific">Lipomyces kononenkoae</name>
    <name type="common">Yeast</name>
    <dbReference type="NCBI Taxonomy" id="34357"/>
    <lineage>
        <taxon>Eukaryota</taxon>
        <taxon>Fungi</taxon>
        <taxon>Dikarya</taxon>
        <taxon>Ascomycota</taxon>
        <taxon>Saccharomycotina</taxon>
        <taxon>Lipomycetes</taxon>
        <taxon>Lipomycetales</taxon>
        <taxon>Lipomycetaceae</taxon>
        <taxon>Lipomyces</taxon>
    </lineage>
</organism>
<dbReference type="EMBL" id="MU971343">
    <property type="protein sequence ID" value="KAK9239879.1"/>
    <property type="molecule type" value="Genomic_DNA"/>
</dbReference>
<evidence type="ECO:0000313" key="1">
    <source>
        <dbReference type="EMBL" id="KAK9239879.1"/>
    </source>
</evidence>
<proteinExistence type="predicted"/>
<evidence type="ECO:0000313" key="2">
    <source>
        <dbReference type="Proteomes" id="UP001433508"/>
    </source>
</evidence>
<comment type="caution">
    <text evidence="1">The sequence shown here is derived from an EMBL/GenBank/DDBJ whole genome shotgun (WGS) entry which is preliminary data.</text>
</comment>
<accession>A0ACC3T8W2</accession>
<keyword evidence="2" id="KW-1185">Reference proteome</keyword>
<name>A0ACC3T8W2_LIPKO</name>
<gene>
    <name evidence="1" type="ORF">V1525DRAFT_279081</name>
</gene>